<protein>
    <submittedName>
        <fullName evidence="9">Carbohydrate ABC transporter permease</fullName>
    </submittedName>
</protein>
<dbReference type="Pfam" id="PF00528">
    <property type="entry name" value="BPD_transp_1"/>
    <property type="match status" value="1"/>
</dbReference>
<evidence type="ECO:0000256" key="6">
    <source>
        <dbReference type="ARBA" id="ARBA00023136"/>
    </source>
</evidence>
<organism evidence="9 10">
    <name type="scientific">Paenibacillus psychroresistens</name>
    <dbReference type="NCBI Taxonomy" id="1778678"/>
    <lineage>
        <taxon>Bacteria</taxon>
        <taxon>Bacillati</taxon>
        <taxon>Bacillota</taxon>
        <taxon>Bacilli</taxon>
        <taxon>Bacillales</taxon>
        <taxon>Paenibacillaceae</taxon>
        <taxon>Paenibacillus</taxon>
    </lineage>
</organism>
<dbReference type="GO" id="GO:0005886">
    <property type="term" value="C:plasma membrane"/>
    <property type="evidence" value="ECO:0007669"/>
    <property type="project" value="UniProtKB-SubCell"/>
</dbReference>
<evidence type="ECO:0000259" key="8">
    <source>
        <dbReference type="PROSITE" id="PS50928"/>
    </source>
</evidence>
<feature type="transmembrane region" description="Helical" evidence="7">
    <location>
        <begin position="7"/>
        <end position="31"/>
    </location>
</feature>
<feature type="transmembrane region" description="Helical" evidence="7">
    <location>
        <begin position="147"/>
        <end position="167"/>
    </location>
</feature>
<keyword evidence="4 7" id="KW-0812">Transmembrane</keyword>
<evidence type="ECO:0000313" key="10">
    <source>
        <dbReference type="Proteomes" id="UP000426246"/>
    </source>
</evidence>
<reference evidence="10" key="1">
    <citation type="submission" date="2018-11" db="EMBL/GenBank/DDBJ databases">
        <title>Complete genome sequence of Paenibacillus sp. ML311-T8.</title>
        <authorList>
            <person name="Nam Y.-D."/>
            <person name="Kang J."/>
            <person name="Chung W.-H."/>
            <person name="Park Y.S."/>
        </authorList>
    </citation>
    <scope>NUCLEOTIDE SEQUENCE [LARGE SCALE GENOMIC DNA]</scope>
    <source>
        <strain evidence="10">ML311-T8</strain>
    </source>
</reference>
<dbReference type="PROSITE" id="PS50928">
    <property type="entry name" value="ABC_TM1"/>
    <property type="match status" value="1"/>
</dbReference>
<dbReference type="PANTHER" id="PTHR43744:SF12">
    <property type="entry name" value="ABC TRANSPORTER PERMEASE PROTEIN MG189-RELATED"/>
    <property type="match status" value="1"/>
</dbReference>
<dbReference type="InterPro" id="IPR000515">
    <property type="entry name" value="MetI-like"/>
</dbReference>
<evidence type="ECO:0000256" key="5">
    <source>
        <dbReference type="ARBA" id="ARBA00022989"/>
    </source>
</evidence>
<evidence type="ECO:0000256" key="3">
    <source>
        <dbReference type="ARBA" id="ARBA00022475"/>
    </source>
</evidence>
<keyword evidence="5 7" id="KW-1133">Transmembrane helix</keyword>
<keyword evidence="10" id="KW-1185">Reference proteome</keyword>
<dbReference type="OrthoDB" id="187395at2"/>
<evidence type="ECO:0000256" key="7">
    <source>
        <dbReference type="RuleBase" id="RU363032"/>
    </source>
</evidence>
<dbReference type="AlphaFoldDB" id="A0A6B8RFY6"/>
<gene>
    <name evidence="9" type="ORF">EHS13_04830</name>
</gene>
<dbReference type="GO" id="GO:0055085">
    <property type="term" value="P:transmembrane transport"/>
    <property type="evidence" value="ECO:0007669"/>
    <property type="project" value="InterPro"/>
</dbReference>
<name>A0A6B8RFY6_9BACL</name>
<dbReference type="Proteomes" id="UP000426246">
    <property type="component" value="Chromosome"/>
</dbReference>
<dbReference type="KEGG" id="ppsc:EHS13_04830"/>
<comment type="similarity">
    <text evidence="7">Belongs to the binding-protein-dependent transport system permease family.</text>
</comment>
<dbReference type="PANTHER" id="PTHR43744">
    <property type="entry name" value="ABC TRANSPORTER PERMEASE PROTEIN MG189-RELATED-RELATED"/>
    <property type="match status" value="1"/>
</dbReference>
<evidence type="ECO:0000256" key="2">
    <source>
        <dbReference type="ARBA" id="ARBA00022448"/>
    </source>
</evidence>
<dbReference type="SUPFAM" id="SSF161098">
    <property type="entry name" value="MetI-like"/>
    <property type="match status" value="1"/>
</dbReference>
<keyword evidence="6 7" id="KW-0472">Membrane</keyword>
<evidence type="ECO:0000313" key="9">
    <source>
        <dbReference type="EMBL" id="QGQ94276.1"/>
    </source>
</evidence>
<sequence>MKKNHIPLIIIGIIVSLIMILPFLWGVVFSFKNNNEIFNSPLGWPEKFDFSLYLDTFKKAHIATLFMNSLILAIVTSVIEIGLLFFSSFAIARLYHKSHRVTDLIYYLFLSASAIPVLTLLMPYYFLALSLGKVTGGILGVDSIWGLMLPYIAGGIPFMTLMLVGGMRGIPLEMEEAGIIDGSGLMRLIFSVEIPLLSPVLVTMFIFSFLGVWNEFPIASIQLHDKAHYTLPLAMAFFKDEFSSDYGAMLRGVVIILLPQVVFFLIMQRRIMDGMVTSGLKG</sequence>
<dbReference type="InterPro" id="IPR035906">
    <property type="entry name" value="MetI-like_sf"/>
</dbReference>
<evidence type="ECO:0000256" key="4">
    <source>
        <dbReference type="ARBA" id="ARBA00022692"/>
    </source>
</evidence>
<dbReference type="EMBL" id="CP034235">
    <property type="protein sequence ID" value="QGQ94276.1"/>
    <property type="molecule type" value="Genomic_DNA"/>
</dbReference>
<keyword evidence="2 7" id="KW-0813">Transport</keyword>
<keyword evidence="3" id="KW-1003">Cell membrane</keyword>
<proteinExistence type="inferred from homology"/>
<evidence type="ECO:0000256" key="1">
    <source>
        <dbReference type="ARBA" id="ARBA00004651"/>
    </source>
</evidence>
<accession>A0A6B8RFY6</accession>
<feature type="transmembrane region" description="Helical" evidence="7">
    <location>
        <begin position="70"/>
        <end position="92"/>
    </location>
</feature>
<comment type="subcellular location">
    <subcellularLocation>
        <location evidence="1 7">Cell membrane</location>
        <topology evidence="1 7">Multi-pass membrane protein</topology>
    </subcellularLocation>
</comment>
<feature type="transmembrane region" description="Helical" evidence="7">
    <location>
        <begin position="188"/>
        <end position="213"/>
    </location>
</feature>
<dbReference type="RefSeq" id="WP_155699277.1">
    <property type="nucleotide sequence ID" value="NZ_CP034235.1"/>
</dbReference>
<dbReference type="CDD" id="cd06261">
    <property type="entry name" value="TM_PBP2"/>
    <property type="match status" value="1"/>
</dbReference>
<dbReference type="Gene3D" id="1.10.3720.10">
    <property type="entry name" value="MetI-like"/>
    <property type="match status" value="1"/>
</dbReference>
<feature type="transmembrane region" description="Helical" evidence="7">
    <location>
        <begin position="104"/>
        <end position="127"/>
    </location>
</feature>
<feature type="domain" description="ABC transmembrane type-1" evidence="8">
    <location>
        <begin position="66"/>
        <end position="267"/>
    </location>
</feature>
<feature type="transmembrane region" description="Helical" evidence="7">
    <location>
        <begin position="248"/>
        <end position="267"/>
    </location>
</feature>